<dbReference type="PROSITE" id="PS50088">
    <property type="entry name" value="ANK_REPEAT"/>
    <property type="match status" value="3"/>
</dbReference>
<feature type="compositionally biased region" description="Pro residues" evidence="5">
    <location>
        <begin position="336"/>
        <end position="361"/>
    </location>
</feature>
<evidence type="ECO:0000256" key="4">
    <source>
        <dbReference type="SAM" id="Coils"/>
    </source>
</evidence>
<dbReference type="Gene3D" id="1.10.750.20">
    <property type="entry name" value="SOCS box"/>
    <property type="match status" value="1"/>
</dbReference>
<dbReference type="PROSITE" id="PS50225">
    <property type="entry name" value="SOCS"/>
    <property type="match status" value="1"/>
</dbReference>
<gene>
    <name evidence="7" type="ORF">PYW07_012335</name>
</gene>
<reference evidence="7" key="1">
    <citation type="submission" date="2023-03" db="EMBL/GenBank/DDBJ databases">
        <title>Chromosome-level genomes of two armyworms, Mythimna separata and Mythimna loreyi, provide insights into the biosynthesis and reception of sex pheromones.</title>
        <authorList>
            <person name="Zhao H."/>
        </authorList>
    </citation>
    <scope>NUCLEOTIDE SEQUENCE</scope>
    <source>
        <strain evidence="7">BeijingLab</strain>
        <tissue evidence="7">Pupa</tissue>
    </source>
</reference>
<dbReference type="Pfam" id="PF12796">
    <property type="entry name" value="Ank_2"/>
    <property type="match status" value="1"/>
</dbReference>
<dbReference type="SMART" id="SM00253">
    <property type="entry name" value="SOCS"/>
    <property type="match status" value="1"/>
</dbReference>
<dbReference type="SUPFAM" id="SSF158235">
    <property type="entry name" value="SOCS box-like"/>
    <property type="match status" value="1"/>
</dbReference>
<keyword evidence="2 3" id="KW-0040">ANK repeat</keyword>
<dbReference type="PANTHER" id="PTHR24198">
    <property type="entry name" value="ANKYRIN REPEAT AND PROTEIN KINASE DOMAIN-CONTAINING PROTEIN"/>
    <property type="match status" value="1"/>
</dbReference>
<dbReference type="Gene3D" id="1.25.40.20">
    <property type="entry name" value="Ankyrin repeat-containing domain"/>
    <property type="match status" value="1"/>
</dbReference>
<accession>A0AAD7YL00</accession>
<keyword evidence="4" id="KW-0175">Coiled coil</keyword>
<dbReference type="EMBL" id="JARGEI010000014">
    <property type="protein sequence ID" value="KAJ8720292.1"/>
    <property type="molecule type" value="Genomic_DNA"/>
</dbReference>
<feature type="repeat" description="ANK" evidence="3">
    <location>
        <begin position="631"/>
        <end position="663"/>
    </location>
</feature>
<dbReference type="PANTHER" id="PTHR24198:SF165">
    <property type="entry name" value="ANKYRIN REPEAT-CONTAINING PROTEIN-RELATED"/>
    <property type="match status" value="1"/>
</dbReference>
<dbReference type="Pfam" id="PF07525">
    <property type="entry name" value="SOCS_box"/>
    <property type="match status" value="1"/>
</dbReference>
<dbReference type="InterPro" id="IPR036036">
    <property type="entry name" value="SOCS_box-like_dom_sf"/>
</dbReference>
<keyword evidence="1" id="KW-0677">Repeat</keyword>
<feature type="domain" description="SOCS box" evidence="6">
    <location>
        <begin position="795"/>
        <end position="845"/>
    </location>
</feature>
<evidence type="ECO:0000256" key="3">
    <source>
        <dbReference type="PROSITE-ProRule" id="PRU00023"/>
    </source>
</evidence>
<keyword evidence="8" id="KW-1185">Reference proteome</keyword>
<feature type="region of interest" description="Disordered" evidence="5">
    <location>
        <begin position="134"/>
        <end position="153"/>
    </location>
</feature>
<dbReference type="GO" id="GO:0035556">
    <property type="term" value="P:intracellular signal transduction"/>
    <property type="evidence" value="ECO:0007669"/>
    <property type="project" value="InterPro"/>
</dbReference>
<dbReference type="SMART" id="SM00969">
    <property type="entry name" value="SOCS_box"/>
    <property type="match status" value="1"/>
</dbReference>
<dbReference type="AlphaFoldDB" id="A0AAD7YL00"/>
<feature type="region of interest" description="Disordered" evidence="5">
    <location>
        <begin position="484"/>
        <end position="504"/>
    </location>
</feature>
<evidence type="ECO:0000259" key="6">
    <source>
        <dbReference type="PROSITE" id="PS50225"/>
    </source>
</evidence>
<feature type="repeat" description="ANK" evidence="3">
    <location>
        <begin position="531"/>
        <end position="563"/>
    </location>
</feature>
<dbReference type="InterPro" id="IPR002110">
    <property type="entry name" value="Ankyrin_rpt"/>
</dbReference>
<dbReference type="InterPro" id="IPR001496">
    <property type="entry name" value="SOCS_box"/>
</dbReference>
<evidence type="ECO:0000256" key="1">
    <source>
        <dbReference type="ARBA" id="ARBA00022737"/>
    </source>
</evidence>
<evidence type="ECO:0000313" key="7">
    <source>
        <dbReference type="EMBL" id="KAJ8720292.1"/>
    </source>
</evidence>
<name>A0AAD7YL00_MYTSE</name>
<evidence type="ECO:0000313" key="8">
    <source>
        <dbReference type="Proteomes" id="UP001231518"/>
    </source>
</evidence>
<feature type="repeat" description="ANK" evidence="3">
    <location>
        <begin position="564"/>
        <end position="596"/>
    </location>
</feature>
<feature type="compositionally biased region" description="Polar residues" evidence="5">
    <location>
        <begin position="495"/>
        <end position="504"/>
    </location>
</feature>
<evidence type="ECO:0000256" key="2">
    <source>
        <dbReference type="ARBA" id="ARBA00023043"/>
    </source>
</evidence>
<protein>
    <recommendedName>
        <fullName evidence="6">SOCS box domain-containing protein</fullName>
    </recommendedName>
</protein>
<dbReference type="SMART" id="SM00248">
    <property type="entry name" value="ANK"/>
    <property type="match status" value="5"/>
</dbReference>
<dbReference type="InterPro" id="IPR036770">
    <property type="entry name" value="Ankyrin_rpt-contain_sf"/>
</dbReference>
<dbReference type="Pfam" id="PF00023">
    <property type="entry name" value="Ank"/>
    <property type="match status" value="1"/>
</dbReference>
<dbReference type="PRINTS" id="PR01415">
    <property type="entry name" value="ANKYRIN"/>
</dbReference>
<organism evidence="7 8">
    <name type="scientific">Mythimna separata</name>
    <name type="common">Oriental armyworm</name>
    <name type="synonym">Pseudaletia separata</name>
    <dbReference type="NCBI Taxonomy" id="271217"/>
    <lineage>
        <taxon>Eukaryota</taxon>
        <taxon>Metazoa</taxon>
        <taxon>Ecdysozoa</taxon>
        <taxon>Arthropoda</taxon>
        <taxon>Hexapoda</taxon>
        <taxon>Insecta</taxon>
        <taxon>Pterygota</taxon>
        <taxon>Neoptera</taxon>
        <taxon>Endopterygota</taxon>
        <taxon>Lepidoptera</taxon>
        <taxon>Glossata</taxon>
        <taxon>Ditrysia</taxon>
        <taxon>Noctuoidea</taxon>
        <taxon>Noctuidae</taxon>
        <taxon>Noctuinae</taxon>
        <taxon>Hadenini</taxon>
        <taxon>Mythimna</taxon>
    </lineage>
</organism>
<dbReference type="PROSITE" id="PS50297">
    <property type="entry name" value="ANK_REP_REGION"/>
    <property type="match status" value="3"/>
</dbReference>
<dbReference type="Proteomes" id="UP001231518">
    <property type="component" value="Chromosome 3"/>
</dbReference>
<sequence>MPFEESEKITIVVTDTEATEGREFCDDSVELIRKCSEQDTINTSWDPSFVSAHENKDKDYNKTPPFVSVMASDDPNSTLGNSTNSSTQTEPFVTLPVNCSFVDVSVSFGKDFNIPDTKSNGNSEQCLGYKRCRSNSSDGDHKGLRPWKKQCSDSCSSSVSDLTEAHHEHGQRSCLSSNSDVSFKSINSNQSFKVRKRRMKSESDLFRDALQRSRKNSSFSKRHDNTTPGGTPRKERSCRRNSNPKAWKIVDLCAWIGRKGYQSITGLYSDILREPLVHRENNDSAEELRELRRFLEQVDKKQERLAQENEYLKEGMKKMMDKIEQLEGKLRKSDNPPKPTSHAPPPPPPPPPPPLPPPVQPPMTKLPVRAHTLPRCGSAPPGASAQPHLTITPQDIANVKLRKTRDNPIRSKPVSKEAKQPLVTQQMLQSTRAKLGRARPIASSTPKQQLTELENCLLQESSVTSLYRRRVVRNTFRSAEELRPRPYPSARCSRSPLSPRTTRANSLPRVKQPISPLKFPNDDIANYGSTEGVTPLHIASSHGSIELIQLLIEYGAIIDVQDADGDTPLHDAALASQHEALITLLYCGANPEIKNEPGCFTPFHLACCKGFYPNVEALFPFITNINQVTSFGDSPLTLALQGLNDEIVLFLLNHGVDPDIKNLCGEMAIDIALRVEVNPFEPNVCPPLVYAHHVNTSCFHEVFKILIEHGCNVDYCSTAGLASEEHVPDAFFASTNWYIPSLPIMVPYSIYCEPGDYLQAEYERGNLSLIPLKVQRELLYMLDSDSNITAETLTSHVLSLKHICRYTIRRLVRKKHGGVKSTQEFLSIIDSLPLPRILKNYLRYM</sequence>
<proteinExistence type="predicted"/>
<evidence type="ECO:0000256" key="5">
    <source>
        <dbReference type="SAM" id="MobiDB-lite"/>
    </source>
</evidence>
<feature type="coiled-coil region" evidence="4">
    <location>
        <begin position="284"/>
        <end position="329"/>
    </location>
</feature>
<feature type="region of interest" description="Disordered" evidence="5">
    <location>
        <begin position="329"/>
        <end position="406"/>
    </location>
</feature>
<dbReference type="SUPFAM" id="SSF48403">
    <property type="entry name" value="Ankyrin repeat"/>
    <property type="match status" value="1"/>
</dbReference>
<comment type="caution">
    <text evidence="7">The sequence shown here is derived from an EMBL/GenBank/DDBJ whole genome shotgun (WGS) entry which is preliminary data.</text>
</comment>
<feature type="region of interest" description="Disordered" evidence="5">
    <location>
        <begin position="208"/>
        <end position="241"/>
    </location>
</feature>